<gene>
    <name evidence="1" type="ORF">JHX87_16140</name>
</gene>
<sequence length="225" mass="25344">MTLSEPDPRQALVLAFDSNAPRFRRARHYRTLTAGLNALADRLRAMPGAAEVVLFKSILTPPGRGHLPGIGRVTFDLVLLIWCHDVEAAARIEASDAFQAMRDQAGSRAVIFQARNVRRIGPVDHSRPGVFLFNWFAAQDVAQNLAVWEHTAGWFQDVTHLDNSTVLQPITPIEGLSIVNHCRWDRLRDILPALIFRRSFRSFVLANFAANRVAARPILYRMVTR</sequence>
<proteinExistence type="predicted"/>
<name>A0ABY7SJ04_9RHOB</name>
<dbReference type="EMBL" id="CP067136">
    <property type="protein sequence ID" value="WCR06975.1"/>
    <property type="molecule type" value="Genomic_DNA"/>
</dbReference>
<dbReference type="RefSeq" id="WP_271883799.1">
    <property type="nucleotide sequence ID" value="NZ_CP067136.1"/>
</dbReference>
<keyword evidence="2" id="KW-1185">Reference proteome</keyword>
<organism evidence="1 2">
    <name type="scientific">Paracoccus fistulariae</name>
    <dbReference type="NCBI Taxonomy" id="658446"/>
    <lineage>
        <taxon>Bacteria</taxon>
        <taxon>Pseudomonadati</taxon>
        <taxon>Pseudomonadota</taxon>
        <taxon>Alphaproteobacteria</taxon>
        <taxon>Rhodobacterales</taxon>
        <taxon>Paracoccaceae</taxon>
        <taxon>Paracoccus</taxon>
    </lineage>
</organism>
<evidence type="ECO:0000313" key="1">
    <source>
        <dbReference type="EMBL" id="WCR06975.1"/>
    </source>
</evidence>
<reference evidence="1 2" key="1">
    <citation type="submission" date="2021-01" db="EMBL/GenBank/DDBJ databases">
        <title>Biogeographic distribution of Paracoccus.</title>
        <authorList>
            <person name="Hollensteiner J."/>
            <person name="Leineberger J."/>
            <person name="Brinkhoff T."/>
            <person name="Daniel R."/>
        </authorList>
    </citation>
    <scope>NUCLEOTIDE SEQUENCE [LARGE SCALE GENOMIC DNA]</scope>
    <source>
        <strain evidence="1 2">KCTC 22803</strain>
    </source>
</reference>
<accession>A0ABY7SJ04</accession>
<dbReference type="Proteomes" id="UP001219349">
    <property type="component" value="Chromosome"/>
</dbReference>
<protein>
    <submittedName>
        <fullName evidence="1">Uncharacterized protein</fullName>
    </submittedName>
</protein>
<evidence type="ECO:0000313" key="2">
    <source>
        <dbReference type="Proteomes" id="UP001219349"/>
    </source>
</evidence>